<dbReference type="RefSeq" id="XP_001022625.2">
    <property type="nucleotide sequence ID" value="XM_001022625.3"/>
</dbReference>
<keyword evidence="4 6" id="KW-1133">Transmembrane helix</keyword>
<evidence type="ECO:0000259" key="7">
    <source>
        <dbReference type="Pfam" id="PF04893"/>
    </source>
</evidence>
<dbReference type="GO" id="GO:0005802">
    <property type="term" value="C:trans-Golgi network"/>
    <property type="evidence" value="ECO:0007669"/>
    <property type="project" value="TreeGrafter"/>
</dbReference>
<evidence type="ECO:0000313" key="8">
    <source>
        <dbReference type="EMBL" id="EAS02380.2"/>
    </source>
</evidence>
<dbReference type="FunCoup" id="X1W3N6">
    <property type="interactions" value="152"/>
</dbReference>
<keyword evidence="3 6" id="KW-0812">Transmembrane</keyword>
<dbReference type="PANTHER" id="PTHR21236">
    <property type="entry name" value="GOLGI MEMBRANE PROTEIN YIP1"/>
    <property type="match status" value="1"/>
</dbReference>
<dbReference type="Proteomes" id="UP000009168">
    <property type="component" value="Unassembled WGS sequence"/>
</dbReference>
<name>X1W3N6_TETTS</name>
<gene>
    <name evidence="8" type="ORF">TTHERM_01244590</name>
</gene>
<comment type="similarity">
    <text evidence="2 6">Belongs to the YIP1 family.</text>
</comment>
<reference evidence="9" key="1">
    <citation type="journal article" date="2006" name="PLoS Biol.">
        <title>Macronuclear genome sequence of the ciliate Tetrahymena thermophila, a model eukaryote.</title>
        <authorList>
            <person name="Eisen J.A."/>
            <person name="Coyne R.S."/>
            <person name="Wu M."/>
            <person name="Wu D."/>
            <person name="Thiagarajan M."/>
            <person name="Wortman J.R."/>
            <person name="Badger J.H."/>
            <person name="Ren Q."/>
            <person name="Amedeo P."/>
            <person name="Jones K.M."/>
            <person name="Tallon L.J."/>
            <person name="Delcher A.L."/>
            <person name="Salzberg S.L."/>
            <person name="Silva J.C."/>
            <person name="Haas B.J."/>
            <person name="Majoros W.H."/>
            <person name="Farzad M."/>
            <person name="Carlton J.M."/>
            <person name="Smith R.K. Jr."/>
            <person name="Garg J."/>
            <person name="Pearlman R.E."/>
            <person name="Karrer K.M."/>
            <person name="Sun L."/>
            <person name="Manning G."/>
            <person name="Elde N.C."/>
            <person name="Turkewitz A.P."/>
            <person name="Asai D.J."/>
            <person name="Wilkes D.E."/>
            <person name="Wang Y."/>
            <person name="Cai H."/>
            <person name="Collins K."/>
            <person name="Stewart B.A."/>
            <person name="Lee S.R."/>
            <person name="Wilamowska K."/>
            <person name="Weinberg Z."/>
            <person name="Ruzzo W.L."/>
            <person name="Wloga D."/>
            <person name="Gaertig J."/>
            <person name="Frankel J."/>
            <person name="Tsao C.-C."/>
            <person name="Gorovsky M.A."/>
            <person name="Keeling P.J."/>
            <person name="Waller R.F."/>
            <person name="Patron N.J."/>
            <person name="Cherry J.M."/>
            <person name="Stover N.A."/>
            <person name="Krieger C.J."/>
            <person name="del Toro C."/>
            <person name="Ryder H.F."/>
            <person name="Williamson S.C."/>
            <person name="Barbeau R.A."/>
            <person name="Hamilton E.P."/>
            <person name="Orias E."/>
        </authorList>
    </citation>
    <scope>NUCLEOTIDE SEQUENCE [LARGE SCALE GENOMIC DNA]</scope>
    <source>
        <strain evidence="9">SB210</strain>
    </source>
</reference>
<keyword evidence="5 6" id="KW-0472">Membrane</keyword>
<dbReference type="EMBL" id="GG662539">
    <property type="protein sequence ID" value="EAS02380.2"/>
    <property type="molecule type" value="Genomic_DNA"/>
</dbReference>
<feature type="transmembrane region" description="Helical" evidence="6">
    <location>
        <begin position="135"/>
        <end position="164"/>
    </location>
</feature>
<evidence type="ECO:0000256" key="5">
    <source>
        <dbReference type="ARBA" id="ARBA00023136"/>
    </source>
</evidence>
<sequence length="219" mass="24698">MTEAKLFNSNVLNKSNMDKFNPGKGFEQYADYFDTSPDAQYDTLDEPVSKTIGRDLKMIGHKLKYVLLPRFREETGKSLREWDLWGPLLFCLILSFVLTLSTTDNNNLFATIFLIIWGGSLIVTVNCNILGGNAHILQCLCVLGYCIFPIVLAAVILTAFSVIYQSMIIKASIVGFAFLWSSTSSVAFMSSIIDPDKKALSMYPIILFYLFLSWFCLFI</sequence>
<evidence type="ECO:0000256" key="6">
    <source>
        <dbReference type="RuleBase" id="RU361264"/>
    </source>
</evidence>
<evidence type="ECO:0000256" key="1">
    <source>
        <dbReference type="ARBA" id="ARBA00004141"/>
    </source>
</evidence>
<dbReference type="STRING" id="312017.X1W3N6"/>
<dbReference type="PANTHER" id="PTHR21236:SF1">
    <property type="entry name" value="PROTEIN YIPF6"/>
    <property type="match status" value="1"/>
</dbReference>
<feature type="transmembrane region" description="Helical" evidence="6">
    <location>
        <begin position="199"/>
        <end position="218"/>
    </location>
</feature>
<dbReference type="GO" id="GO:0000139">
    <property type="term" value="C:Golgi membrane"/>
    <property type="evidence" value="ECO:0007669"/>
    <property type="project" value="UniProtKB-SubCell"/>
</dbReference>
<evidence type="ECO:0000313" key="9">
    <source>
        <dbReference type="Proteomes" id="UP000009168"/>
    </source>
</evidence>
<dbReference type="OrthoDB" id="411251at2759"/>
<dbReference type="Pfam" id="PF04893">
    <property type="entry name" value="Yip1"/>
    <property type="match status" value="1"/>
</dbReference>
<dbReference type="KEGG" id="tet:TTHERM_01244590"/>
<evidence type="ECO:0000256" key="3">
    <source>
        <dbReference type="ARBA" id="ARBA00022692"/>
    </source>
</evidence>
<dbReference type="GO" id="GO:0006888">
    <property type="term" value="P:endoplasmic reticulum to Golgi vesicle-mediated transport"/>
    <property type="evidence" value="ECO:0007669"/>
    <property type="project" value="InterPro"/>
</dbReference>
<organism evidence="8 9">
    <name type="scientific">Tetrahymena thermophila (strain SB210)</name>
    <dbReference type="NCBI Taxonomy" id="312017"/>
    <lineage>
        <taxon>Eukaryota</taxon>
        <taxon>Sar</taxon>
        <taxon>Alveolata</taxon>
        <taxon>Ciliophora</taxon>
        <taxon>Intramacronucleata</taxon>
        <taxon>Oligohymenophorea</taxon>
        <taxon>Hymenostomatida</taxon>
        <taxon>Tetrahymenina</taxon>
        <taxon>Tetrahymenidae</taxon>
        <taxon>Tetrahymena</taxon>
    </lineage>
</organism>
<protein>
    <recommendedName>
        <fullName evidence="6">Protein YIPF</fullName>
    </recommendedName>
</protein>
<feature type="transmembrane region" description="Helical" evidence="6">
    <location>
        <begin position="84"/>
        <end position="101"/>
    </location>
</feature>
<dbReference type="InterPro" id="IPR006977">
    <property type="entry name" value="Yip1_dom"/>
</dbReference>
<keyword evidence="9" id="KW-1185">Reference proteome</keyword>
<evidence type="ECO:0000256" key="2">
    <source>
        <dbReference type="ARBA" id="ARBA00010596"/>
    </source>
</evidence>
<comment type="subcellular location">
    <subcellularLocation>
        <location evidence="6">Golgi apparatus membrane</location>
        <topology evidence="6">Multi-pass membrane protein</topology>
    </subcellularLocation>
    <subcellularLocation>
        <location evidence="1">Membrane</location>
        <topology evidence="1">Multi-pass membrane protein</topology>
    </subcellularLocation>
</comment>
<proteinExistence type="inferred from homology"/>
<feature type="transmembrane region" description="Helical" evidence="6">
    <location>
        <begin position="108"/>
        <end position="129"/>
    </location>
</feature>
<dbReference type="InterPro" id="IPR045231">
    <property type="entry name" value="Yip1/4-like"/>
</dbReference>
<dbReference type="AlphaFoldDB" id="X1W3N6"/>
<accession>X1W3N6</accession>
<dbReference type="InParanoid" id="X1W3N6"/>
<feature type="domain" description="Yip1" evidence="7">
    <location>
        <begin position="78"/>
        <end position="214"/>
    </location>
</feature>
<comment type="caution">
    <text evidence="6">Lacks conserved residue(s) required for the propagation of feature annotation.</text>
</comment>
<dbReference type="GeneID" id="24442797"/>
<evidence type="ECO:0000256" key="4">
    <source>
        <dbReference type="ARBA" id="ARBA00022989"/>
    </source>
</evidence>